<dbReference type="PROSITE" id="PS51462">
    <property type="entry name" value="NUDIX"/>
    <property type="match status" value="1"/>
</dbReference>
<evidence type="ECO:0000313" key="3">
    <source>
        <dbReference type="EMBL" id="XBH22635.1"/>
    </source>
</evidence>
<dbReference type="EC" id="3.6.-.-" evidence="3"/>
<dbReference type="GO" id="GO:0006753">
    <property type="term" value="P:nucleoside phosphate metabolic process"/>
    <property type="evidence" value="ECO:0007669"/>
    <property type="project" value="TreeGrafter"/>
</dbReference>
<feature type="domain" description="Nudix hydrolase" evidence="2">
    <location>
        <begin position="45"/>
        <end position="184"/>
    </location>
</feature>
<gene>
    <name evidence="3" type="ORF">V5R04_05295</name>
</gene>
<evidence type="ECO:0000256" key="1">
    <source>
        <dbReference type="ARBA" id="ARBA00022801"/>
    </source>
</evidence>
<dbReference type="GO" id="GO:0019693">
    <property type="term" value="P:ribose phosphate metabolic process"/>
    <property type="evidence" value="ECO:0007669"/>
    <property type="project" value="TreeGrafter"/>
</dbReference>
<protein>
    <submittedName>
        <fullName evidence="3">NUDIX hydrolase</fullName>
        <ecNumber evidence="3">3.6.-.-</ecNumber>
    </submittedName>
</protein>
<evidence type="ECO:0000259" key="2">
    <source>
        <dbReference type="PROSITE" id="PS51462"/>
    </source>
</evidence>
<dbReference type="CDD" id="cd24158">
    <property type="entry name" value="NUDIX_ADPRase_Rv1700"/>
    <property type="match status" value="1"/>
</dbReference>
<dbReference type="InterPro" id="IPR015797">
    <property type="entry name" value="NUDIX_hydrolase-like_dom_sf"/>
</dbReference>
<organism evidence="3">
    <name type="scientific">Jonesiaceae bacterium BS-20</name>
    <dbReference type="NCBI Taxonomy" id="3120821"/>
    <lineage>
        <taxon>Bacteria</taxon>
        <taxon>Bacillati</taxon>
        <taxon>Actinomycetota</taxon>
        <taxon>Actinomycetes</taxon>
        <taxon>Micrococcales</taxon>
        <taxon>Jonesiaceae</taxon>
    </lineage>
</organism>
<dbReference type="InterPro" id="IPR000086">
    <property type="entry name" value="NUDIX_hydrolase_dom"/>
</dbReference>
<dbReference type="Pfam" id="PF00293">
    <property type="entry name" value="NUDIX"/>
    <property type="match status" value="1"/>
</dbReference>
<dbReference type="GO" id="GO:0016787">
    <property type="term" value="F:hydrolase activity"/>
    <property type="evidence" value="ECO:0007669"/>
    <property type="project" value="UniProtKB-KW"/>
</dbReference>
<proteinExistence type="predicted"/>
<reference evidence="3" key="1">
    <citation type="submission" date="2024-02" db="EMBL/GenBank/DDBJ databases">
        <title>Tomenella chthoni gen. nov. sp. nov., a member of the family Jonesiaceae isolated from bat guano.</title>
        <authorList>
            <person name="Miller S.L."/>
            <person name="King J."/>
            <person name="Sankaranarayanan K."/>
            <person name="Lawson P.A."/>
        </authorList>
    </citation>
    <scope>NUCLEOTIDE SEQUENCE</scope>
    <source>
        <strain evidence="3">BS-20</strain>
    </source>
</reference>
<dbReference type="PANTHER" id="PTHR11839">
    <property type="entry name" value="UDP/ADP-SUGAR PYROPHOSPHATASE"/>
    <property type="match status" value="1"/>
</dbReference>
<dbReference type="Gene3D" id="3.90.79.10">
    <property type="entry name" value="Nucleoside Triphosphate Pyrophosphohydrolase"/>
    <property type="match status" value="1"/>
</dbReference>
<dbReference type="SUPFAM" id="SSF55811">
    <property type="entry name" value="Nudix"/>
    <property type="match status" value="1"/>
</dbReference>
<keyword evidence="1 3" id="KW-0378">Hydrolase</keyword>
<name>A0AAU7DZD4_9MICO</name>
<dbReference type="AlphaFoldDB" id="A0AAU7DZD4"/>
<dbReference type="GO" id="GO:0005829">
    <property type="term" value="C:cytosol"/>
    <property type="evidence" value="ECO:0007669"/>
    <property type="project" value="TreeGrafter"/>
</dbReference>
<dbReference type="EMBL" id="CP146203">
    <property type="protein sequence ID" value="XBH22635.1"/>
    <property type="molecule type" value="Genomic_DNA"/>
</dbReference>
<dbReference type="PANTHER" id="PTHR11839:SF31">
    <property type="entry name" value="ADP-RIBOSE PYROPHOSPHATASE"/>
    <property type="match status" value="1"/>
</dbReference>
<accession>A0AAU7DZD4</accession>
<sequence>MILSDKITPRPILSSMLLNKGHIFDLVREEVDLGDGGVVSRDFIDHPGAVAVVVLNDQDEVLLLKQYRHPVRADLWEIPAGLLDIAGEPAHIGAARELHEEADLEAASWFVLADYLTTPGGNNEAIRIYLARDLTEVPDHEQHEREHEELNMEKRWVPLDQAVAAVLAGDLHNPSAVVGILAAQAARAADWSTLRSVDVEFPFRRSNPLH</sequence>